<keyword evidence="2" id="KW-1185">Reference proteome</keyword>
<evidence type="ECO:0000313" key="2">
    <source>
        <dbReference type="Proteomes" id="UP000008037"/>
    </source>
</evidence>
<dbReference type="RefSeq" id="WP_015019799.1">
    <property type="nucleotide sequence ID" value="NC_018719.1"/>
</dbReference>
<dbReference type="AlphaFoldDB" id="K0INF1"/>
<evidence type="ECO:0000313" key="1">
    <source>
        <dbReference type="EMBL" id="AFU59264.1"/>
    </source>
</evidence>
<dbReference type="HOGENOM" id="CLU_2550392_0_0_2"/>
<dbReference type="STRING" id="1237085.Ngar_c23380"/>
<name>K0INF1_NITGG</name>
<dbReference type="BioCyc" id="CNIT1237085:G1324-2336-MONOMER"/>
<accession>K0INF1</accession>
<dbReference type="EMBL" id="CP002408">
    <property type="protein sequence ID" value="AFU59264.1"/>
    <property type="molecule type" value="Genomic_DNA"/>
</dbReference>
<dbReference type="OrthoDB" id="9705at2157"/>
<organism evidence="1 2">
    <name type="scientific">Nitrososphaera gargensis (strain Ga9.2)</name>
    <dbReference type="NCBI Taxonomy" id="1237085"/>
    <lineage>
        <taxon>Archaea</taxon>
        <taxon>Nitrososphaerota</taxon>
        <taxon>Nitrososphaeria</taxon>
        <taxon>Nitrososphaerales</taxon>
        <taxon>Nitrososphaeraceae</taxon>
        <taxon>Nitrososphaera</taxon>
    </lineage>
</organism>
<protein>
    <submittedName>
        <fullName evidence="1">Uncharacterized protein</fullName>
    </submittedName>
</protein>
<gene>
    <name evidence="1" type="ordered locus">Ngar_c23380</name>
</gene>
<dbReference type="GeneID" id="13794355"/>
<reference evidence="1 2" key="1">
    <citation type="journal article" date="2012" name="Environ. Microbiol.">
        <title>The genome of the ammonia-oxidizing Candidatus Nitrososphaera gargensis: insights into metabolic versatility and environmental adaptations.</title>
        <authorList>
            <person name="Spang A."/>
            <person name="Poehlein A."/>
            <person name="Offre P."/>
            <person name="Zumbragel S."/>
            <person name="Haider S."/>
            <person name="Rychlik N."/>
            <person name="Nowka B."/>
            <person name="Schmeisser C."/>
            <person name="Lebedeva E.V."/>
            <person name="Rattei T."/>
            <person name="Bohm C."/>
            <person name="Schmid M."/>
            <person name="Galushko A."/>
            <person name="Hatzenpichler R."/>
            <person name="Weinmaier T."/>
            <person name="Daniel R."/>
            <person name="Schleper C."/>
            <person name="Spieck E."/>
            <person name="Streit W."/>
            <person name="Wagner M."/>
        </authorList>
    </citation>
    <scope>NUCLEOTIDE SEQUENCE [LARGE SCALE GENOMIC DNA]</scope>
    <source>
        <strain evidence="2">Ga9.2</strain>
    </source>
</reference>
<dbReference type="InParanoid" id="K0INF1"/>
<proteinExistence type="predicted"/>
<sequence>MNIALIEKSSKGLKLNLYSETLAPIESESFDDLYTLNFHLQTLAKKHRIEKGLLVVHDKDRNAVNLSITLDENSFFVS</sequence>
<dbReference type="Proteomes" id="UP000008037">
    <property type="component" value="Chromosome"/>
</dbReference>
<dbReference type="KEGG" id="nga:Ngar_c23380"/>